<protein>
    <submittedName>
        <fullName evidence="2">Uncharacterized protein</fullName>
    </submittedName>
</protein>
<dbReference type="EnsemblPlants" id="KQK95994">
    <property type="protein sequence ID" value="KQK95994"/>
    <property type="gene ID" value="SETIT_027015mg"/>
</dbReference>
<evidence type="ECO:0000313" key="2">
    <source>
        <dbReference type="EnsemblPlants" id="KQK95994"/>
    </source>
</evidence>
<dbReference type="InParanoid" id="K3ZKA9"/>
<name>K3ZKA9_SETIT</name>
<feature type="region of interest" description="Disordered" evidence="1">
    <location>
        <begin position="45"/>
        <end position="92"/>
    </location>
</feature>
<reference evidence="3" key="1">
    <citation type="journal article" date="2012" name="Nat. Biotechnol.">
        <title>Reference genome sequence of the model plant Setaria.</title>
        <authorList>
            <person name="Bennetzen J.L."/>
            <person name="Schmutz J."/>
            <person name="Wang H."/>
            <person name="Percifield R."/>
            <person name="Hawkins J."/>
            <person name="Pontaroli A.C."/>
            <person name="Estep M."/>
            <person name="Feng L."/>
            <person name="Vaughn J.N."/>
            <person name="Grimwood J."/>
            <person name="Jenkins J."/>
            <person name="Barry K."/>
            <person name="Lindquist E."/>
            <person name="Hellsten U."/>
            <person name="Deshpande S."/>
            <person name="Wang X."/>
            <person name="Wu X."/>
            <person name="Mitros T."/>
            <person name="Triplett J."/>
            <person name="Yang X."/>
            <person name="Ye C.Y."/>
            <person name="Mauro-Herrera M."/>
            <person name="Wang L."/>
            <person name="Li P."/>
            <person name="Sharma M."/>
            <person name="Sharma R."/>
            <person name="Ronald P.C."/>
            <person name="Panaud O."/>
            <person name="Kellogg E.A."/>
            <person name="Brutnell T.P."/>
            <person name="Doust A.N."/>
            <person name="Tuskan G.A."/>
            <person name="Rokhsar D."/>
            <person name="Devos K.M."/>
        </authorList>
    </citation>
    <scope>NUCLEOTIDE SEQUENCE [LARGE SCALE GENOMIC DNA]</scope>
    <source>
        <strain evidence="3">cv. Yugu1</strain>
    </source>
</reference>
<dbReference type="Proteomes" id="UP000004995">
    <property type="component" value="Unassembled WGS sequence"/>
</dbReference>
<reference evidence="2" key="2">
    <citation type="submission" date="2018-08" db="UniProtKB">
        <authorList>
            <consortium name="EnsemblPlants"/>
        </authorList>
    </citation>
    <scope>IDENTIFICATION</scope>
    <source>
        <strain evidence="2">Yugu1</strain>
    </source>
</reference>
<evidence type="ECO:0000256" key="1">
    <source>
        <dbReference type="SAM" id="MobiDB-lite"/>
    </source>
</evidence>
<proteinExistence type="predicted"/>
<dbReference type="HOGENOM" id="CLU_2030756_0_0_1"/>
<accession>K3ZKA9</accession>
<feature type="compositionally biased region" description="Basic residues" evidence="1">
    <location>
        <begin position="72"/>
        <end position="83"/>
    </location>
</feature>
<dbReference type="EMBL" id="AGNK02005275">
    <property type="status" value="NOT_ANNOTATED_CDS"/>
    <property type="molecule type" value="Genomic_DNA"/>
</dbReference>
<evidence type="ECO:0000313" key="3">
    <source>
        <dbReference type="Proteomes" id="UP000004995"/>
    </source>
</evidence>
<keyword evidence="3" id="KW-1185">Reference proteome</keyword>
<dbReference type="AlphaFoldDB" id="K3ZKA9"/>
<dbReference type="Gramene" id="KQK95994">
    <property type="protein sequence ID" value="KQK95994"/>
    <property type="gene ID" value="SETIT_027015mg"/>
</dbReference>
<organism evidence="2 3">
    <name type="scientific">Setaria italica</name>
    <name type="common">Foxtail millet</name>
    <name type="synonym">Panicum italicum</name>
    <dbReference type="NCBI Taxonomy" id="4555"/>
    <lineage>
        <taxon>Eukaryota</taxon>
        <taxon>Viridiplantae</taxon>
        <taxon>Streptophyta</taxon>
        <taxon>Embryophyta</taxon>
        <taxon>Tracheophyta</taxon>
        <taxon>Spermatophyta</taxon>
        <taxon>Magnoliopsida</taxon>
        <taxon>Liliopsida</taxon>
        <taxon>Poales</taxon>
        <taxon>Poaceae</taxon>
        <taxon>PACMAD clade</taxon>
        <taxon>Panicoideae</taxon>
        <taxon>Panicodae</taxon>
        <taxon>Paniceae</taxon>
        <taxon>Cenchrinae</taxon>
        <taxon>Setaria</taxon>
    </lineage>
</organism>
<sequence>MNLAHPYCCSISHHTQDKQSSSSMHHPTPRKKAIISSYRGCTCSCRRSCSRGRSRRTPPPPRTGRPSSPGPRRGRRWPGRRRSSPPGQGTSCCTQVVKRQILAAVNKELLRTDRLFFSRLHA</sequence>